<evidence type="ECO:0008006" key="5">
    <source>
        <dbReference type="Google" id="ProtNLM"/>
    </source>
</evidence>
<dbReference type="EMBL" id="JBHSAS010000033">
    <property type="protein sequence ID" value="MFC4029440.1"/>
    <property type="molecule type" value="Genomic_DNA"/>
</dbReference>
<evidence type="ECO:0000313" key="3">
    <source>
        <dbReference type="EMBL" id="MFC4029440.1"/>
    </source>
</evidence>
<accession>A0ABV8HF20</accession>
<comment type="caution">
    <text evidence="3">The sequence shown here is derived from an EMBL/GenBank/DDBJ whole genome shotgun (WGS) entry which is preliminary data.</text>
</comment>
<feature type="signal peptide" evidence="2">
    <location>
        <begin position="1"/>
        <end position="21"/>
    </location>
</feature>
<proteinExistence type="predicted"/>
<name>A0ABV8HF20_9FLAO</name>
<dbReference type="RefSeq" id="WP_290237020.1">
    <property type="nucleotide sequence ID" value="NZ_JAUFPZ010000002.1"/>
</dbReference>
<feature type="compositionally biased region" description="Basic and acidic residues" evidence="1">
    <location>
        <begin position="23"/>
        <end position="37"/>
    </location>
</feature>
<evidence type="ECO:0000256" key="2">
    <source>
        <dbReference type="SAM" id="SignalP"/>
    </source>
</evidence>
<sequence>MKYRILTIYAALALISFSSCKNEQKEEKEKDKTEELSKNNAEQQISIEPLEESPAYKDSGLKLTFPENNQFSKNNIAFKFEVENYQLGVQTSKNEITSKLANSNKGQHIHFIVDNDPYSAHYETEFSKDLSDGTHHIVAFLSRSYHESVKNDQSFITKTIKIGDNPDTRSKVDFNKPTLIYSRPKGEYVGEDTKNVLLDFFLLNTSLAEDGNYVKATINDSTFEITKWQPYIIKGLSKGEVHIRLQLFDQNNQPIEGEYNDVARSVVLK</sequence>
<dbReference type="Proteomes" id="UP001595793">
    <property type="component" value="Unassembled WGS sequence"/>
</dbReference>
<keyword evidence="4" id="KW-1185">Reference proteome</keyword>
<feature type="chain" id="PRO_5046673737" description="Phosphopeptide-binding protein" evidence="2">
    <location>
        <begin position="22"/>
        <end position="269"/>
    </location>
</feature>
<reference evidence="4" key="1">
    <citation type="journal article" date="2019" name="Int. J. Syst. Evol. Microbiol.">
        <title>The Global Catalogue of Microorganisms (GCM) 10K type strain sequencing project: providing services to taxonomists for standard genome sequencing and annotation.</title>
        <authorList>
            <consortium name="The Broad Institute Genomics Platform"/>
            <consortium name="The Broad Institute Genome Sequencing Center for Infectious Disease"/>
            <person name="Wu L."/>
            <person name="Ma J."/>
        </authorList>
    </citation>
    <scope>NUCLEOTIDE SEQUENCE [LARGE SCALE GENOMIC DNA]</scope>
    <source>
        <strain evidence="4">CECT 9128</strain>
    </source>
</reference>
<organism evidence="3 4">
    <name type="scientific">Zunongwangia endophytica</name>
    <dbReference type="NCBI Taxonomy" id="1808945"/>
    <lineage>
        <taxon>Bacteria</taxon>
        <taxon>Pseudomonadati</taxon>
        <taxon>Bacteroidota</taxon>
        <taxon>Flavobacteriia</taxon>
        <taxon>Flavobacteriales</taxon>
        <taxon>Flavobacteriaceae</taxon>
        <taxon>Zunongwangia</taxon>
    </lineage>
</organism>
<dbReference type="PROSITE" id="PS51257">
    <property type="entry name" value="PROKAR_LIPOPROTEIN"/>
    <property type="match status" value="1"/>
</dbReference>
<evidence type="ECO:0000313" key="4">
    <source>
        <dbReference type="Proteomes" id="UP001595793"/>
    </source>
</evidence>
<keyword evidence="2" id="KW-0732">Signal</keyword>
<evidence type="ECO:0000256" key="1">
    <source>
        <dbReference type="SAM" id="MobiDB-lite"/>
    </source>
</evidence>
<gene>
    <name evidence="3" type="ORF">ACFOS1_18630</name>
</gene>
<feature type="region of interest" description="Disordered" evidence="1">
    <location>
        <begin position="23"/>
        <end position="50"/>
    </location>
</feature>
<protein>
    <recommendedName>
        <fullName evidence="5">Phosphopeptide-binding protein</fullName>
    </recommendedName>
</protein>